<accession>A0A2D0KLB3</accession>
<dbReference type="AlphaFoldDB" id="A0A2D0KLB3"/>
<protein>
    <submittedName>
        <fullName evidence="1">Uncharacterized protein</fullName>
    </submittedName>
</protein>
<dbReference type="EMBL" id="NJAJ01000033">
    <property type="protein sequence ID" value="PHM64229.1"/>
    <property type="molecule type" value="Genomic_DNA"/>
</dbReference>
<reference evidence="1 2" key="1">
    <citation type="journal article" date="2017" name="Nat. Microbiol.">
        <title>Natural product diversity associated with the nematode symbionts Photorhabdus and Xenorhabdus.</title>
        <authorList>
            <person name="Tobias N.J."/>
            <person name="Wolff H."/>
            <person name="Djahanschiri B."/>
            <person name="Grundmann F."/>
            <person name="Kronenwerth M."/>
            <person name="Shi Y.M."/>
            <person name="Simonyi S."/>
            <person name="Grun P."/>
            <person name="Shapiro-Ilan D."/>
            <person name="Pidot S.J."/>
            <person name="Stinear T.P."/>
            <person name="Ebersberger I."/>
            <person name="Bode H.B."/>
        </authorList>
    </citation>
    <scope>NUCLEOTIDE SEQUENCE [LARGE SCALE GENOMIC DNA]</scope>
    <source>
        <strain evidence="1 2">DSM 17904</strain>
    </source>
</reference>
<organism evidence="1 2">
    <name type="scientific">Xenorhabdus stockiae</name>
    <dbReference type="NCBI Taxonomy" id="351614"/>
    <lineage>
        <taxon>Bacteria</taxon>
        <taxon>Pseudomonadati</taxon>
        <taxon>Pseudomonadota</taxon>
        <taxon>Gammaproteobacteria</taxon>
        <taxon>Enterobacterales</taxon>
        <taxon>Morganellaceae</taxon>
        <taxon>Xenorhabdus</taxon>
    </lineage>
</organism>
<dbReference type="RefSeq" id="WP_099125633.1">
    <property type="nucleotide sequence ID" value="NZ_CAWNRH010000108.1"/>
</dbReference>
<comment type="caution">
    <text evidence="1">The sequence shown here is derived from an EMBL/GenBank/DDBJ whole genome shotgun (WGS) entry which is preliminary data.</text>
</comment>
<evidence type="ECO:0000313" key="2">
    <source>
        <dbReference type="Proteomes" id="UP000222366"/>
    </source>
</evidence>
<evidence type="ECO:0000313" key="1">
    <source>
        <dbReference type="EMBL" id="PHM64229.1"/>
    </source>
</evidence>
<dbReference type="Proteomes" id="UP000222366">
    <property type="component" value="Unassembled WGS sequence"/>
</dbReference>
<gene>
    <name evidence="1" type="ORF">Xsto_03161</name>
</gene>
<sequence>MSTSICIVTYSGVDATNYSLVSGQTAVYLDVNSATPSNFLGEIESKALHDAKAINPNVTRILIDKVFQLS</sequence>
<name>A0A2D0KLB3_9GAMM</name>
<keyword evidence="2" id="KW-1185">Reference proteome</keyword>
<proteinExistence type="predicted"/>